<dbReference type="AlphaFoldDB" id="A0A8J7YND3"/>
<reference evidence="2" key="1">
    <citation type="submission" date="2021-04" db="EMBL/GenBank/DDBJ databases">
        <title>Genomic insights into ecological role and evolution of a novel Thermoplasmata order Candidatus Sysuiplasmatales.</title>
        <authorList>
            <person name="Yuan Y."/>
        </authorList>
    </citation>
    <scope>NUCLEOTIDE SEQUENCE</scope>
    <source>
        <strain evidence="2">YP2-bin.285</strain>
    </source>
</reference>
<evidence type="ECO:0000313" key="2">
    <source>
        <dbReference type="EMBL" id="MBX8631301.1"/>
    </source>
</evidence>
<evidence type="ECO:0000259" key="1">
    <source>
        <dbReference type="PROSITE" id="PS51186"/>
    </source>
</evidence>
<feature type="domain" description="N-acetyltransferase" evidence="1">
    <location>
        <begin position="15"/>
        <end position="173"/>
    </location>
</feature>
<dbReference type="Proteomes" id="UP000716004">
    <property type="component" value="Unassembled WGS sequence"/>
</dbReference>
<proteinExistence type="predicted"/>
<comment type="caution">
    <text evidence="2">The sequence shown here is derived from an EMBL/GenBank/DDBJ whole genome shotgun (WGS) entry which is preliminary data.</text>
</comment>
<organism evidence="2 3">
    <name type="scientific">Candidatus Sysuiplasma superficiale</name>
    <dbReference type="NCBI Taxonomy" id="2823368"/>
    <lineage>
        <taxon>Archaea</taxon>
        <taxon>Methanobacteriati</taxon>
        <taxon>Thermoplasmatota</taxon>
        <taxon>Thermoplasmata</taxon>
        <taxon>Candidatus Sysuiplasmatales</taxon>
        <taxon>Candidatus Sysuiplasmataceae</taxon>
        <taxon>Candidatus Sysuiplasma</taxon>
    </lineage>
</organism>
<protein>
    <submittedName>
        <fullName evidence="2">GNAT family N-acetyltransferase</fullName>
        <ecNumber evidence="2">2.3.1.-</ecNumber>
    </submittedName>
</protein>
<gene>
    <name evidence="2" type="ORF">J9259_02090</name>
</gene>
<dbReference type="PROSITE" id="PS51186">
    <property type="entry name" value="GNAT"/>
    <property type="match status" value="1"/>
</dbReference>
<dbReference type="InterPro" id="IPR016181">
    <property type="entry name" value="Acyl_CoA_acyltransferase"/>
</dbReference>
<dbReference type="SUPFAM" id="SSF55729">
    <property type="entry name" value="Acyl-CoA N-acyltransferases (Nat)"/>
    <property type="match status" value="1"/>
</dbReference>
<dbReference type="Pfam" id="PF13527">
    <property type="entry name" value="Acetyltransf_9"/>
    <property type="match status" value="1"/>
</dbReference>
<dbReference type="InterPro" id="IPR000182">
    <property type="entry name" value="GNAT_dom"/>
</dbReference>
<name>A0A8J7YND3_9ARCH</name>
<accession>A0A8J7YND3</accession>
<evidence type="ECO:0000313" key="3">
    <source>
        <dbReference type="Proteomes" id="UP000716004"/>
    </source>
</evidence>
<sequence length="327" mass="36393">MDELSCEWYGQMKIVRLRDFDASLRLQDALLVHSSFGSTFSHAYPEGKDERDGYPISSDYGGLAMIEDGRLLSRISVCRLELSSPHGVIRCCGIGGVGTRPGSGRRGLARSLLREVHRVERAAGSRYSLLYTSRSIVAHGLYESMGYHDILDFPRAVRRVPTDHHYECGDDFEWGVATPPDYPHLRIIHSVSTHGWSGFTPRPPGWTPQHGDVFLLKERGKPSGYAVIERQGTSTACWEALATDASSSIELLRRVEAEGRGQWLVIGGGPFRMWSDLLQGPEWISEETSWGVLMACSLQENKSREELVASLGAGDVRRFACFALDTF</sequence>
<dbReference type="GO" id="GO:0016747">
    <property type="term" value="F:acyltransferase activity, transferring groups other than amino-acyl groups"/>
    <property type="evidence" value="ECO:0007669"/>
    <property type="project" value="InterPro"/>
</dbReference>
<dbReference type="EC" id="2.3.1.-" evidence="2"/>
<dbReference type="Gene3D" id="3.40.630.30">
    <property type="match status" value="1"/>
</dbReference>
<keyword evidence="2" id="KW-0012">Acyltransferase</keyword>
<dbReference type="EMBL" id="JAGVSJ010000003">
    <property type="protein sequence ID" value="MBX8631301.1"/>
    <property type="molecule type" value="Genomic_DNA"/>
</dbReference>
<keyword evidence="2" id="KW-0808">Transferase</keyword>